<gene>
    <name evidence="8 10" type="primary">mobA</name>
    <name evidence="10" type="ORF">EYS42_14105</name>
</gene>
<dbReference type="GO" id="GO:0046872">
    <property type="term" value="F:metal ion binding"/>
    <property type="evidence" value="ECO:0007669"/>
    <property type="project" value="UniProtKB-KW"/>
</dbReference>
<feature type="binding site" evidence="8">
    <location>
        <position position="48"/>
    </location>
    <ligand>
        <name>GTP</name>
        <dbReference type="ChEBI" id="CHEBI:37565"/>
    </ligand>
</feature>
<organism evidence="10 11">
    <name type="scientific">Aquabacterium lacunae</name>
    <dbReference type="NCBI Taxonomy" id="2528630"/>
    <lineage>
        <taxon>Bacteria</taxon>
        <taxon>Pseudomonadati</taxon>
        <taxon>Pseudomonadota</taxon>
        <taxon>Betaproteobacteria</taxon>
        <taxon>Burkholderiales</taxon>
        <taxon>Aquabacterium</taxon>
    </lineage>
</organism>
<name>A0A4Q9H317_9BURK</name>
<evidence type="ECO:0000256" key="3">
    <source>
        <dbReference type="ARBA" id="ARBA00022723"/>
    </source>
</evidence>
<protein>
    <recommendedName>
        <fullName evidence="8">Molybdenum cofactor guanylyltransferase</fullName>
        <shortName evidence="8">MoCo guanylyltransferase</shortName>
        <ecNumber evidence="8">2.7.7.77</ecNumber>
    </recommendedName>
    <alternativeName>
        <fullName evidence="8">GTP:molybdopterin guanylyltransferase</fullName>
    </alternativeName>
    <alternativeName>
        <fullName evidence="8">Mo-MPT guanylyltransferase</fullName>
    </alternativeName>
    <alternativeName>
        <fullName evidence="8">Molybdopterin guanylyltransferase</fullName>
    </alternativeName>
    <alternativeName>
        <fullName evidence="8">Molybdopterin-guanine dinucleotide synthase</fullName>
        <shortName evidence="8">MGD synthase</shortName>
    </alternativeName>
</protein>
<keyword evidence="2 8" id="KW-0808">Transferase</keyword>
<dbReference type="Pfam" id="PF12804">
    <property type="entry name" value="NTP_transf_3"/>
    <property type="match status" value="1"/>
</dbReference>
<comment type="catalytic activity">
    <reaction evidence="8">
        <text>Mo-molybdopterin + GTP + H(+) = Mo-molybdopterin guanine dinucleotide + diphosphate</text>
        <dbReference type="Rhea" id="RHEA:34243"/>
        <dbReference type="ChEBI" id="CHEBI:15378"/>
        <dbReference type="ChEBI" id="CHEBI:33019"/>
        <dbReference type="ChEBI" id="CHEBI:37565"/>
        <dbReference type="ChEBI" id="CHEBI:71302"/>
        <dbReference type="ChEBI" id="CHEBI:71310"/>
        <dbReference type="EC" id="2.7.7.77"/>
    </reaction>
</comment>
<comment type="cofactor">
    <cofactor evidence="8">
        <name>Mg(2+)</name>
        <dbReference type="ChEBI" id="CHEBI:18420"/>
    </cofactor>
</comment>
<evidence type="ECO:0000259" key="9">
    <source>
        <dbReference type="Pfam" id="PF12804"/>
    </source>
</evidence>
<comment type="function">
    <text evidence="8">Transfers a GMP moiety from GTP to Mo-molybdopterin (Mo-MPT) cofactor (Moco or molybdenum cofactor) to form Mo-molybdopterin guanine dinucleotide (Mo-MGD) cofactor.</text>
</comment>
<keyword evidence="10" id="KW-0548">Nucleotidyltransferase</keyword>
<dbReference type="GO" id="GO:1902758">
    <property type="term" value="P:bis(molybdopterin guanine dinucleotide)molybdenum biosynthetic process"/>
    <property type="evidence" value="ECO:0007669"/>
    <property type="project" value="TreeGrafter"/>
</dbReference>
<evidence type="ECO:0000256" key="5">
    <source>
        <dbReference type="ARBA" id="ARBA00022842"/>
    </source>
</evidence>
<dbReference type="OrthoDB" id="9788394at2"/>
<evidence type="ECO:0000256" key="4">
    <source>
        <dbReference type="ARBA" id="ARBA00022741"/>
    </source>
</evidence>
<keyword evidence="1 8" id="KW-0963">Cytoplasm</keyword>
<feature type="binding site" evidence="8">
    <location>
        <position position="127"/>
    </location>
    <ligand>
        <name>Mg(2+)</name>
        <dbReference type="ChEBI" id="CHEBI:18420"/>
    </ligand>
</feature>
<feature type="binding site" evidence="8">
    <location>
        <position position="127"/>
    </location>
    <ligand>
        <name>GTP</name>
        <dbReference type="ChEBI" id="CHEBI:37565"/>
    </ligand>
</feature>
<dbReference type="Proteomes" id="UP000292120">
    <property type="component" value="Unassembled WGS sequence"/>
</dbReference>
<keyword evidence="5 8" id="KW-0460">Magnesium</keyword>
<evidence type="ECO:0000256" key="8">
    <source>
        <dbReference type="HAMAP-Rule" id="MF_00316"/>
    </source>
</evidence>
<dbReference type="PANTHER" id="PTHR19136:SF81">
    <property type="entry name" value="MOLYBDENUM COFACTOR GUANYLYLTRANSFERASE"/>
    <property type="match status" value="1"/>
</dbReference>
<dbReference type="NCBIfam" id="TIGR02665">
    <property type="entry name" value="molyb_mobA"/>
    <property type="match status" value="1"/>
</dbReference>
<comment type="similarity">
    <text evidence="8">Belongs to the MobA family.</text>
</comment>
<comment type="subcellular location">
    <subcellularLocation>
        <location evidence="8">Cytoplasm</location>
    </subcellularLocation>
</comment>
<dbReference type="GO" id="GO:0061603">
    <property type="term" value="F:molybdenum cofactor guanylyltransferase activity"/>
    <property type="evidence" value="ECO:0007669"/>
    <property type="project" value="UniProtKB-EC"/>
</dbReference>
<dbReference type="AlphaFoldDB" id="A0A4Q9H317"/>
<feature type="binding site" evidence="8">
    <location>
        <position position="77"/>
    </location>
    <ligand>
        <name>GTP</name>
        <dbReference type="ChEBI" id="CHEBI:37565"/>
    </ligand>
</feature>
<feature type="binding site" evidence="8">
    <location>
        <position position="95"/>
    </location>
    <ligand>
        <name>GTP</name>
        <dbReference type="ChEBI" id="CHEBI:37565"/>
    </ligand>
</feature>
<evidence type="ECO:0000256" key="1">
    <source>
        <dbReference type="ARBA" id="ARBA00022490"/>
    </source>
</evidence>
<dbReference type="GO" id="GO:0005737">
    <property type="term" value="C:cytoplasm"/>
    <property type="evidence" value="ECO:0007669"/>
    <property type="project" value="UniProtKB-SubCell"/>
</dbReference>
<dbReference type="HAMAP" id="MF_00316">
    <property type="entry name" value="MobA"/>
    <property type="match status" value="1"/>
</dbReference>
<reference evidence="10 11" key="1">
    <citation type="submission" date="2019-02" db="EMBL/GenBank/DDBJ databases">
        <title>Aquabacterium sp. strain KMB7.</title>
        <authorList>
            <person name="Chen W.-M."/>
        </authorList>
    </citation>
    <scope>NUCLEOTIDE SEQUENCE [LARGE SCALE GENOMIC DNA]</scope>
    <source>
        <strain evidence="10 11">KMB7</strain>
    </source>
</reference>
<dbReference type="EC" id="2.7.7.77" evidence="8"/>
<dbReference type="InterPro" id="IPR029044">
    <property type="entry name" value="Nucleotide-diphossugar_trans"/>
</dbReference>
<dbReference type="InterPro" id="IPR013482">
    <property type="entry name" value="Molybde_CF_guanTrfase"/>
</dbReference>
<proteinExistence type="inferred from homology"/>
<keyword evidence="7 8" id="KW-0501">Molybdenum cofactor biosynthesis</keyword>
<dbReference type="PANTHER" id="PTHR19136">
    <property type="entry name" value="MOLYBDENUM COFACTOR GUANYLYLTRANSFERASE"/>
    <property type="match status" value="1"/>
</dbReference>
<comment type="subunit">
    <text evidence="8">Monomer.</text>
</comment>
<dbReference type="Gene3D" id="3.90.550.10">
    <property type="entry name" value="Spore Coat Polysaccharide Biosynthesis Protein SpsA, Chain A"/>
    <property type="match status" value="1"/>
</dbReference>
<sequence>MTHAPVLPAVASDVPAHASEAARAGAREVVSGWLLSGGQGRRMGGLDKGLVPMADGHAMAWHTAQRLAPQVANLTLNVNRHAAAYAALGWPTRPDAPDLPADFGPLVGMLSGLRQASTPWVQFAPCDYPHLPDHLVASLWHAAIAHEAEVAVPITRQGGDTWHHWTCALVRLDTTDALSESVNAGNHRVRVWITARRWIGVCFDDAEAFQNINTLGDLR</sequence>
<keyword evidence="4 8" id="KW-0547">Nucleotide-binding</keyword>
<dbReference type="RefSeq" id="WP_130968836.1">
    <property type="nucleotide sequence ID" value="NZ_SIXI01000006.1"/>
</dbReference>
<dbReference type="GO" id="GO:0005525">
    <property type="term" value="F:GTP binding"/>
    <property type="evidence" value="ECO:0007669"/>
    <property type="project" value="UniProtKB-UniRule"/>
</dbReference>
<accession>A0A4Q9H317</accession>
<keyword evidence="6 8" id="KW-0342">GTP-binding</keyword>
<feature type="domain" description="MobA-like NTP transferase" evidence="9">
    <location>
        <begin position="34"/>
        <end position="189"/>
    </location>
</feature>
<evidence type="ECO:0000256" key="6">
    <source>
        <dbReference type="ARBA" id="ARBA00023134"/>
    </source>
</evidence>
<dbReference type="InterPro" id="IPR025877">
    <property type="entry name" value="MobA-like_NTP_Trfase"/>
</dbReference>
<keyword evidence="3 8" id="KW-0479">Metal-binding</keyword>
<feature type="binding site" evidence="8">
    <location>
        <begin position="35"/>
        <end position="37"/>
    </location>
    <ligand>
        <name>GTP</name>
        <dbReference type="ChEBI" id="CHEBI:37565"/>
    </ligand>
</feature>
<dbReference type="CDD" id="cd02503">
    <property type="entry name" value="MobA"/>
    <property type="match status" value="1"/>
</dbReference>
<keyword evidence="11" id="KW-1185">Reference proteome</keyword>
<comment type="domain">
    <text evidence="8">The N-terminal domain determines nucleotide recognition and specific binding, while the C-terminal domain determines the specific binding to the target protein.</text>
</comment>
<dbReference type="EMBL" id="SIXI01000006">
    <property type="protein sequence ID" value="TBO28745.1"/>
    <property type="molecule type" value="Genomic_DNA"/>
</dbReference>
<comment type="caution">
    <text evidence="10">The sequence shown here is derived from an EMBL/GenBank/DDBJ whole genome shotgun (WGS) entry which is preliminary data.</text>
</comment>
<evidence type="ECO:0000313" key="10">
    <source>
        <dbReference type="EMBL" id="TBO28745.1"/>
    </source>
</evidence>
<evidence type="ECO:0000256" key="7">
    <source>
        <dbReference type="ARBA" id="ARBA00023150"/>
    </source>
</evidence>
<evidence type="ECO:0000256" key="2">
    <source>
        <dbReference type="ARBA" id="ARBA00022679"/>
    </source>
</evidence>
<evidence type="ECO:0000313" key="11">
    <source>
        <dbReference type="Proteomes" id="UP000292120"/>
    </source>
</evidence>
<dbReference type="SUPFAM" id="SSF53448">
    <property type="entry name" value="Nucleotide-diphospho-sugar transferases"/>
    <property type="match status" value="1"/>
</dbReference>